<gene>
    <name evidence="1" type="primary">85</name>
    <name evidence="1" type="ORF">SEA_FORZA_85</name>
</gene>
<keyword evidence="2" id="KW-1185">Reference proteome</keyword>
<dbReference type="RefSeq" id="YP_010648965.1">
    <property type="nucleotide sequence ID" value="NC_070763.1"/>
</dbReference>
<organism evidence="1 2">
    <name type="scientific">Gordonia phage Forza</name>
    <dbReference type="NCBI Taxonomy" id="2571247"/>
    <lineage>
        <taxon>Viruses</taxon>
        <taxon>Duplodnaviria</taxon>
        <taxon>Heunggongvirae</taxon>
        <taxon>Uroviricota</taxon>
        <taxon>Caudoviricetes</taxon>
        <taxon>Forzavirus</taxon>
        <taxon>Forzavirus forza</taxon>
    </lineage>
</organism>
<dbReference type="KEGG" id="vg:77924453"/>
<dbReference type="EMBL" id="MK814760">
    <property type="protein sequence ID" value="QGT55078.1"/>
    <property type="molecule type" value="Genomic_DNA"/>
</dbReference>
<evidence type="ECO:0000313" key="2">
    <source>
        <dbReference type="Proteomes" id="UP000423482"/>
    </source>
</evidence>
<name>A0A650EZH2_9CAUD</name>
<dbReference type="Proteomes" id="UP000423482">
    <property type="component" value="Segment"/>
</dbReference>
<sequence>MPSVTTSLSVLSSRTSLSVRVAALRRPKRPSLAYMPRKSTSASLMRIRNFTTRRLQRKARRSQDLFRTRMEICVNSSRQ</sequence>
<protein>
    <submittedName>
        <fullName evidence="1">Uncharacterized protein</fullName>
    </submittedName>
</protein>
<reference evidence="1 2" key="1">
    <citation type="submission" date="2019-04" db="EMBL/GenBank/DDBJ databases">
        <authorList>
            <person name="Pope W.H."/>
            <person name="Garlena R.A."/>
            <person name="Russell D.A."/>
            <person name="Jacobs-Sera D."/>
            <person name="Hatfull G.F."/>
        </authorList>
    </citation>
    <scope>NUCLEOTIDE SEQUENCE [LARGE SCALE GENOMIC DNA]</scope>
</reference>
<proteinExistence type="predicted"/>
<evidence type="ECO:0000313" key="1">
    <source>
        <dbReference type="EMBL" id="QGT55078.1"/>
    </source>
</evidence>
<dbReference type="GeneID" id="77924453"/>
<accession>A0A650EZH2</accession>